<evidence type="ECO:0000313" key="2">
    <source>
        <dbReference type="Proteomes" id="UP000044841"/>
    </source>
</evidence>
<sequence>MVSLKLTADLAACDFQAKRRLRPEILLVCPQERLLFVRMALRTSALLMRNKTAEGTGTGIRPTSTAFRHPRPTVTLGAMMDGPGTTTSTLACLLPVNAIRPTSTGSSNLPTNTDARTTGTGARLDTALLASLTTGVLTVRTSTLGTRTSSAALSGTRRRNDGVVSSGIYLSCIHTLLCA</sequence>
<dbReference type="EMBL" id="CYGV01001884">
    <property type="protein sequence ID" value="CUA77809.1"/>
    <property type="molecule type" value="Genomic_DNA"/>
</dbReference>
<dbReference type="Proteomes" id="UP000044841">
    <property type="component" value="Unassembled WGS sequence"/>
</dbReference>
<accession>A0A0K6GHG1</accession>
<protein>
    <submittedName>
        <fullName evidence="1">Uncharacterized protein</fullName>
    </submittedName>
</protein>
<gene>
    <name evidence="1" type="ORF">RSOLAG22IIIB_12846</name>
</gene>
<organism evidence="1 2">
    <name type="scientific">Rhizoctonia solani</name>
    <dbReference type="NCBI Taxonomy" id="456999"/>
    <lineage>
        <taxon>Eukaryota</taxon>
        <taxon>Fungi</taxon>
        <taxon>Dikarya</taxon>
        <taxon>Basidiomycota</taxon>
        <taxon>Agaricomycotina</taxon>
        <taxon>Agaricomycetes</taxon>
        <taxon>Cantharellales</taxon>
        <taxon>Ceratobasidiaceae</taxon>
        <taxon>Rhizoctonia</taxon>
    </lineage>
</organism>
<name>A0A0K6GHG1_9AGAM</name>
<dbReference type="AlphaFoldDB" id="A0A0K6GHG1"/>
<evidence type="ECO:0000313" key="1">
    <source>
        <dbReference type="EMBL" id="CUA77809.1"/>
    </source>
</evidence>
<proteinExistence type="predicted"/>
<keyword evidence="2" id="KW-1185">Reference proteome</keyword>
<reference evidence="1 2" key="1">
    <citation type="submission" date="2015-07" db="EMBL/GenBank/DDBJ databases">
        <authorList>
            <person name="Noorani M."/>
        </authorList>
    </citation>
    <scope>NUCLEOTIDE SEQUENCE [LARGE SCALE GENOMIC DNA]</scope>
    <source>
        <strain evidence="1">BBA 69670</strain>
    </source>
</reference>